<evidence type="ECO:0000256" key="4">
    <source>
        <dbReference type="ARBA" id="ARBA00022785"/>
    </source>
</evidence>
<dbReference type="GO" id="GO:0008616">
    <property type="term" value="P:tRNA queuosine(34) biosynthetic process"/>
    <property type="evidence" value="ECO:0007669"/>
    <property type="project" value="UniProtKB-UniRule"/>
</dbReference>
<comment type="caution">
    <text evidence="9">Lacks conserved residue(s) required for the propagation of feature annotation.</text>
</comment>
<dbReference type="InterPro" id="IPR030977">
    <property type="entry name" value="QueE_Cx14CxxC"/>
</dbReference>
<comment type="cofactor">
    <cofactor evidence="9">
        <name>[4Fe-4S] cluster</name>
        <dbReference type="ChEBI" id="CHEBI:49883"/>
    </cofactor>
    <text evidence="9">Binds 1 [4Fe-4S] cluster. The cluster is coordinated with 3 cysteines and an exchangeable S-adenosyl-L-methionine.</text>
</comment>
<feature type="binding site" evidence="9">
    <location>
        <position position="93"/>
    </location>
    <ligand>
        <name>S-adenosyl-L-methionine</name>
        <dbReference type="ChEBI" id="CHEBI:59789"/>
    </ligand>
</feature>
<name>A0A066ZPR5_HYDMR</name>
<comment type="cofactor">
    <cofactor evidence="9">
        <name>Mg(2+)</name>
        <dbReference type="ChEBI" id="CHEBI:18420"/>
    </cofactor>
</comment>
<dbReference type="UniPathway" id="UPA00391"/>
<proteinExistence type="inferred from homology"/>
<comment type="subunit">
    <text evidence="9">Homodimer.</text>
</comment>
<dbReference type="CDD" id="cd01335">
    <property type="entry name" value="Radical_SAM"/>
    <property type="match status" value="1"/>
</dbReference>
<dbReference type="SFLD" id="SFLDS00029">
    <property type="entry name" value="Radical_SAM"/>
    <property type="match status" value="1"/>
</dbReference>
<dbReference type="PROSITE" id="PS51918">
    <property type="entry name" value="RADICAL_SAM"/>
    <property type="match status" value="1"/>
</dbReference>
<keyword evidence="5 9" id="KW-0460">Magnesium</keyword>
<feature type="binding site" evidence="9">
    <location>
        <begin position="134"/>
        <end position="136"/>
    </location>
    <ligand>
        <name>S-adenosyl-L-methionine</name>
        <dbReference type="ChEBI" id="CHEBI:59789"/>
    </ligand>
</feature>
<keyword evidence="4 9" id="KW-0671">Queuosine biosynthesis</keyword>
<organism evidence="11 12">
    <name type="scientific">Hydrogenovibrio marinus</name>
    <dbReference type="NCBI Taxonomy" id="28885"/>
    <lineage>
        <taxon>Bacteria</taxon>
        <taxon>Pseudomonadati</taxon>
        <taxon>Pseudomonadota</taxon>
        <taxon>Gammaproteobacteria</taxon>
        <taxon>Thiotrichales</taxon>
        <taxon>Piscirickettsiaceae</taxon>
        <taxon>Hydrogenovibrio</taxon>
    </lineage>
</organism>
<dbReference type="GO" id="GO:0051539">
    <property type="term" value="F:4 iron, 4 sulfur cluster binding"/>
    <property type="evidence" value="ECO:0007669"/>
    <property type="project" value="UniProtKB-UniRule"/>
</dbReference>
<dbReference type="GO" id="GO:0000287">
    <property type="term" value="F:magnesium ion binding"/>
    <property type="evidence" value="ECO:0007669"/>
    <property type="project" value="UniProtKB-UniRule"/>
</dbReference>
<keyword evidence="8 9" id="KW-0456">Lyase</keyword>
<evidence type="ECO:0000256" key="8">
    <source>
        <dbReference type="ARBA" id="ARBA00023239"/>
    </source>
</evidence>
<keyword evidence="7 9" id="KW-0411">Iron-sulfur</keyword>
<evidence type="ECO:0000256" key="1">
    <source>
        <dbReference type="ARBA" id="ARBA00022485"/>
    </source>
</evidence>
<feature type="binding site" evidence="9">
    <location>
        <position position="27"/>
    </location>
    <ligand>
        <name>substrate</name>
    </ligand>
</feature>
<dbReference type="InterPro" id="IPR007197">
    <property type="entry name" value="rSAM"/>
</dbReference>
<dbReference type="NCBIfam" id="TIGR04508">
    <property type="entry name" value="queE_Cx14CxxC"/>
    <property type="match status" value="1"/>
</dbReference>
<sequence>MSYRIKEAFYSLQGEGFHTGRPAIFCRFSHCNLWTGKEADRETAVCQFCDTDFIGENGQNGGRFKDADALLKHLLKLWPTNTDVHPFIVLTGGEPLLQVDKALIDTFHTQQVEIAVETNGTLKAPAGLDWICVSPKANAPIIQDIGHEMKLVYPQKERSPEDVENLDFKFFYLQPMADTDPAVTEKNRRAAVDYCLHHPQWKLSLQTHKILNID</sequence>
<dbReference type="SFLD" id="SFLDF00376">
    <property type="entry name" value="7-carboxy-7-deazaguanine_synth"/>
    <property type="match status" value="1"/>
</dbReference>
<keyword evidence="6 9" id="KW-0408">Iron</keyword>
<evidence type="ECO:0000256" key="9">
    <source>
        <dbReference type="HAMAP-Rule" id="MF_00917"/>
    </source>
</evidence>
<dbReference type="EMBL" id="JMIU01000001">
    <property type="protein sequence ID" value="KDN95512.1"/>
    <property type="molecule type" value="Genomic_DNA"/>
</dbReference>
<evidence type="ECO:0000259" key="10">
    <source>
        <dbReference type="PROSITE" id="PS51918"/>
    </source>
</evidence>
<feature type="binding site" evidence="9">
    <location>
        <position position="91"/>
    </location>
    <ligand>
        <name>substrate</name>
    </ligand>
</feature>
<dbReference type="Gene3D" id="3.20.20.70">
    <property type="entry name" value="Aldolase class I"/>
    <property type="match status" value="1"/>
</dbReference>
<protein>
    <recommendedName>
        <fullName evidence="9">7-carboxy-7-deazaguanine synthase</fullName>
        <shortName evidence="9">CDG synthase</shortName>
        <ecNumber evidence="9">4.3.99.3</ecNumber>
    </recommendedName>
    <alternativeName>
        <fullName evidence="9">Queuosine biosynthesis protein QueE</fullName>
    </alternativeName>
</protein>
<comment type="similarity">
    <text evidence="9">Belongs to the radical SAM superfamily. 7-carboxy-7-deazaguanine synthase family.</text>
</comment>
<evidence type="ECO:0000256" key="6">
    <source>
        <dbReference type="ARBA" id="ARBA00023004"/>
    </source>
</evidence>
<gene>
    <name evidence="9" type="primary">queE</name>
    <name evidence="11" type="ORF">EI16_04210</name>
</gene>
<dbReference type="PIRSF" id="PIRSF000370">
    <property type="entry name" value="QueE"/>
    <property type="match status" value="1"/>
</dbReference>
<evidence type="ECO:0000313" key="12">
    <source>
        <dbReference type="Proteomes" id="UP000027341"/>
    </source>
</evidence>
<comment type="function">
    <text evidence="9">Catalyzes the complex heterocyclic radical-mediated conversion of 6-carboxy-5,6,7,8-tetrahydropterin (CPH4) to 7-carboxy-7-deazaguanine (CDG), a step common to the biosynthetic pathways of all 7-deazapurine-containing compounds.</text>
</comment>
<dbReference type="GO" id="GO:1904047">
    <property type="term" value="F:S-adenosyl-L-methionine binding"/>
    <property type="evidence" value="ECO:0007669"/>
    <property type="project" value="UniProtKB-UniRule"/>
</dbReference>
<evidence type="ECO:0000313" key="11">
    <source>
        <dbReference type="EMBL" id="KDN95512.1"/>
    </source>
</evidence>
<accession>A0A066ZPR5</accession>
<dbReference type="AlphaFoldDB" id="A0A066ZPR5"/>
<evidence type="ECO:0000256" key="7">
    <source>
        <dbReference type="ARBA" id="ARBA00023014"/>
    </source>
</evidence>
<keyword evidence="1 9" id="KW-0004">4Fe-4S</keyword>
<dbReference type="PANTHER" id="PTHR42836">
    <property type="entry name" value="7-CARBOXY-7-DEAZAGUANINE SYNTHASE"/>
    <property type="match status" value="1"/>
</dbReference>
<feature type="domain" description="Radical SAM core" evidence="10">
    <location>
        <begin position="18"/>
        <end position="214"/>
    </location>
</feature>
<dbReference type="InterPro" id="IPR024924">
    <property type="entry name" value="7-CO-7-deazaguanine_synth-like"/>
</dbReference>
<feature type="binding site" evidence="9">
    <location>
        <position position="46"/>
    </location>
    <ligand>
        <name>[4Fe-4S] cluster</name>
        <dbReference type="ChEBI" id="CHEBI:49883"/>
        <note>4Fe-4S-S-AdoMet</note>
    </ligand>
</feature>
<keyword evidence="3 9" id="KW-0479">Metal-binding</keyword>
<comment type="caution">
    <text evidence="11">The sequence shown here is derived from an EMBL/GenBank/DDBJ whole genome shotgun (WGS) entry which is preliminary data.</text>
</comment>
<feature type="binding site" evidence="9">
    <location>
        <position position="31"/>
    </location>
    <ligand>
        <name>[4Fe-4S] cluster</name>
        <dbReference type="ChEBI" id="CHEBI:49883"/>
        <note>4Fe-4S-S-AdoMet</note>
    </ligand>
</feature>
<reference evidence="11 12" key="1">
    <citation type="submission" date="2014-04" db="EMBL/GenBank/DDBJ databases">
        <title>Draft genome sequence of Hydrogenovibrio marinus MH-110, a model organism for aerobic H2 metabolism.</title>
        <authorList>
            <person name="Cha H.J."/>
            <person name="Jo B.H."/>
            <person name="Hwang B.H."/>
        </authorList>
    </citation>
    <scope>NUCLEOTIDE SEQUENCE [LARGE SCALE GENOMIC DNA]</scope>
    <source>
        <strain evidence="11 12">MH-110</strain>
    </source>
</reference>
<dbReference type="Proteomes" id="UP000027341">
    <property type="component" value="Unassembled WGS sequence"/>
</dbReference>
<dbReference type="SUPFAM" id="SSF102114">
    <property type="entry name" value="Radical SAM enzymes"/>
    <property type="match status" value="1"/>
</dbReference>
<keyword evidence="2 9" id="KW-0949">S-adenosyl-L-methionine</keyword>
<dbReference type="EC" id="4.3.99.3" evidence="9"/>
<evidence type="ECO:0000256" key="3">
    <source>
        <dbReference type="ARBA" id="ARBA00022723"/>
    </source>
</evidence>
<feature type="binding site" evidence="9">
    <location>
        <begin position="48"/>
        <end position="50"/>
    </location>
    <ligand>
        <name>S-adenosyl-L-methionine</name>
        <dbReference type="ChEBI" id="CHEBI:59789"/>
    </ligand>
</feature>
<dbReference type="RefSeq" id="WP_029909791.1">
    <property type="nucleotide sequence ID" value="NZ_AP020335.1"/>
</dbReference>
<dbReference type="HAMAP" id="MF_00917">
    <property type="entry name" value="QueE"/>
    <property type="match status" value="1"/>
</dbReference>
<evidence type="ECO:0000256" key="2">
    <source>
        <dbReference type="ARBA" id="ARBA00022691"/>
    </source>
</evidence>
<keyword evidence="12" id="KW-1185">Reference proteome</keyword>
<feature type="binding site" evidence="9">
    <location>
        <position position="49"/>
    </location>
    <ligand>
        <name>[4Fe-4S] cluster</name>
        <dbReference type="ChEBI" id="CHEBI:49883"/>
        <note>4Fe-4S-S-AdoMet</note>
    </ligand>
</feature>
<evidence type="ECO:0000256" key="5">
    <source>
        <dbReference type="ARBA" id="ARBA00022842"/>
    </source>
</evidence>
<dbReference type="STRING" id="28885.EI16_04210"/>
<comment type="cofactor">
    <cofactor evidence="9">
        <name>S-adenosyl-L-methionine</name>
        <dbReference type="ChEBI" id="CHEBI:59789"/>
    </cofactor>
    <text evidence="9">Binds 1 S-adenosyl-L-methionine per subunit.</text>
</comment>
<dbReference type="GO" id="GO:0016840">
    <property type="term" value="F:carbon-nitrogen lyase activity"/>
    <property type="evidence" value="ECO:0007669"/>
    <property type="project" value="UniProtKB-UniRule"/>
</dbReference>
<feature type="binding site" evidence="9">
    <location>
        <begin position="12"/>
        <end position="14"/>
    </location>
    <ligand>
        <name>substrate</name>
    </ligand>
</feature>
<feature type="binding site" evidence="9">
    <location>
        <position position="51"/>
    </location>
    <ligand>
        <name>Mg(2+)</name>
        <dbReference type="ChEBI" id="CHEBI:18420"/>
    </ligand>
</feature>
<comment type="catalytic activity">
    <reaction evidence="9">
        <text>6-carboxy-5,6,7,8-tetrahydropterin + H(+) = 7-carboxy-7-carbaguanine + NH4(+)</text>
        <dbReference type="Rhea" id="RHEA:27974"/>
        <dbReference type="ChEBI" id="CHEBI:15378"/>
        <dbReference type="ChEBI" id="CHEBI:28938"/>
        <dbReference type="ChEBI" id="CHEBI:61032"/>
        <dbReference type="ChEBI" id="CHEBI:61036"/>
        <dbReference type="EC" id="4.3.99.3"/>
    </reaction>
</comment>
<dbReference type="PANTHER" id="PTHR42836:SF1">
    <property type="entry name" value="7-CARBOXY-7-DEAZAGUANINE SYNTHASE"/>
    <property type="match status" value="1"/>
</dbReference>
<comment type="pathway">
    <text evidence="9">Purine metabolism; 7-cyano-7-deazaguanine biosynthesis.</text>
</comment>
<dbReference type="InterPro" id="IPR058240">
    <property type="entry name" value="rSAM_sf"/>
</dbReference>
<dbReference type="InterPro" id="IPR013785">
    <property type="entry name" value="Aldolase_TIM"/>
</dbReference>